<gene>
    <name evidence="2" type="ORF">CLHUN_09320</name>
</gene>
<sequence length="148" mass="17141">MKKKILWVVIPLLLIAAISVLLFFQIKYPKKTFSELLGTDEANITKVLMRKGFDMSSVETTDKAKIKELINMLNDRYYKKSFNQDPRTGYIYGYIFYSGNNKALTMVCSGNNIYIDNKEKTGAVYYNAVKEISIDWSDNWFNSLSDKK</sequence>
<evidence type="ECO:0000256" key="1">
    <source>
        <dbReference type="SAM" id="Phobius"/>
    </source>
</evidence>
<dbReference type="RefSeq" id="WP_080063377.1">
    <property type="nucleotide sequence ID" value="NZ_MZGX01000004.1"/>
</dbReference>
<name>A0A1V4SP29_RUMHU</name>
<keyword evidence="3" id="KW-1185">Reference proteome</keyword>
<keyword evidence="1" id="KW-0812">Transmembrane</keyword>
<feature type="transmembrane region" description="Helical" evidence="1">
    <location>
        <begin position="6"/>
        <end position="24"/>
    </location>
</feature>
<dbReference type="Proteomes" id="UP000191554">
    <property type="component" value="Unassembled WGS sequence"/>
</dbReference>
<dbReference type="AlphaFoldDB" id="A0A1V4SP29"/>
<reference evidence="2 3" key="1">
    <citation type="submission" date="2017-03" db="EMBL/GenBank/DDBJ databases">
        <title>Genome sequence of Clostridium hungatei DSM 14427.</title>
        <authorList>
            <person name="Poehlein A."/>
            <person name="Daniel R."/>
        </authorList>
    </citation>
    <scope>NUCLEOTIDE SEQUENCE [LARGE SCALE GENOMIC DNA]</scope>
    <source>
        <strain evidence="2 3">DSM 14427</strain>
    </source>
</reference>
<evidence type="ECO:0000313" key="3">
    <source>
        <dbReference type="Proteomes" id="UP000191554"/>
    </source>
</evidence>
<proteinExistence type="predicted"/>
<accession>A0A1V4SP29</accession>
<protein>
    <submittedName>
        <fullName evidence="2">Uncharacterized protein</fullName>
    </submittedName>
</protein>
<dbReference type="OrthoDB" id="2868629at2"/>
<organism evidence="2 3">
    <name type="scientific">Ruminiclostridium hungatei</name>
    <name type="common">Clostridium hungatei</name>
    <dbReference type="NCBI Taxonomy" id="48256"/>
    <lineage>
        <taxon>Bacteria</taxon>
        <taxon>Bacillati</taxon>
        <taxon>Bacillota</taxon>
        <taxon>Clostridia</taxon>
        <taxon>Eubacteriales</taxon>
        <taxon>Oscillospiraceae</taxon>
        <taxon>Ruminiclostridium</taxon>
    </lineage>
</organism>
<evidence type="ECO:0000313" key="2">
    <source>
        <dbReference type="EMBL" id="OPX45553.1"/>
    </source>
</evidence>
<keyword evidence="1" id="KW-1133">Transmembrane helix</keyword>
<dbReference type="EMBL" id="MZGX01000004">
    <property type="protein sequence ID" value="OPX45553.1"/>
    <property type="molecule type" value="Genomic_DNA"/>
</dbReference>
<comment type="caution">
    <text evidence="2">The sequence shown here is derived from an EMBL/GenBank/DDBJ whole genome shotgun (WGS) entry which is preliminary data.</text>
</comment>
<keyword evidence="1" id="KW-0472">Membrane</keyword>